<proteinExistence type="predicted"/>
<gene>
    <name evidence="2" type="ORF">C1645_506099</name>
</gene>
<dbReference type="AlphaFoldDB" id="A0A397TA07"/>
<keyword evidence="3" id="KW-1185">Reference proteome</keyword>
<dbReference type="Proteomes" id="UP000265703">
    <property type="component" value="Unassembled WGS sequence"/>
</dbReference>
<comment type="caution">
    <text evidence="2">The sequence shown here is derived from an EMBL/GenBank/DDBJ whole genome shotgun (WGS) entry which is preliminary data.</text>
</comment>
<name>A0A397TA07_9GLOM</name>
<sequence>MNKCQTQSYKNSLKNFIMKSSKSQHLSSSPLSTLSQSSSSIHSSPFLTPYEQQESNKSNIYSVFNKITDEFDLMSFDDEPPPTLSNINITNKTFHLLDDTSSGFNQVKHILDDDSQMKISQHILDNDNELENQKHILDDDYDLFCMKNSQTYENDYNEYDENFENEELQSFNEGIEEVEEKNWKEILEFTIPNSLEYAREFCKTVS</sequence>
<feature type="coiled-coil region" evidence="1">
    <location>
        <begin position="149"/>
        <end position="181"/>
    </location>
</feature>
<accession>A0A397TA07</accession>
<evidence type="ECO:0000313" key="3">
    <source>
        <dbReference type="Proteomes" id="UP000265703"/>
    </source>
</evidence>
<protein>
    <submittedName>
        <fullName evidence="2">Uncharacterized protein</fullName>
    </submittedName>
</protein>
<dbReference type="EMBL" id="QKYT01000067">
    <property type="protein sequence ID" value="RIA95093.1"/>
    <property type="molecule type" value="Genomic_DNA"/>
</dbReference>
<dbReference type="OrthoDB" id="2345570at2759"/>
<evidence type="ECO:0000313" key="2">
    <source>
        <dbReference type="EMBL" id="RIA95093.1"/>
    </source>
</evidence>
<keyword evidence="1" id="KW-0175">Coiled coil</keyword>
<evidence type="ECO:0000256" key="1">
    <source>
        <dbReference type="SAM" id="Coils"/>
    </source>
</evidence>
<reference evidence="2" key="1">
    <citation type="submission" date="2018-06" db="EMBL/GenBank/DDBJ databases">
        <title>Comparative genomics reveals the genomic features of Rhizophagus irregularis, R. cerebriforme, R. diaphanum and Gigaspora rosea, and their symbiotic lifestyle signature.</title>
        <authorList>
            <person name="Morin E."/>
            <person name="San Clemente H."/>
            <person name="Chen E.C.H."/>
            <person name="De La Providencia I."/>
            <person name="Hainaut M."/>
            <person name="Kuo A."/>
            <person name="Kohler A."/>
            <person name="Murat C."/>
            <person name="Tang N."/>
            <person name="Roy S."/>
            <person name="Loubradou J."/>
            <person name="Henrissat B."/>
            <person name="Grigoriev I.V."/>
            <person name="Corradi N."/>
            <person name="Roux C."/>
            <person name="Martin F.M."/>
        </authorList>
    </citation>
    <scope>NUCLEOTIDE SEQUENCE [LARGE SCALE GENOMIC DNA]</scope>
    <source>
        <strain evidence="2">DAOM 227022</strain>
    </source>
</reference>
<organism evidence="2 3">
    <name type="scientific">Glomus cerebriforme</name>
    <dbReference type="NCBI Taxonomy" id="658196"/>
    <lineage>
        <taxon>Eukaryota</taxon>
        <taxon>Fungi</taxon>
        <taxon>Fungi incertae sedis</taxon>
        <taxon>Mucoromycota</taxon>
        <taxon>Glomeromycotina</taxon>
        <taxon>Glomeromycetes</taxon>
        <taxon>Glomerales</taxon>
        <taxon>Glomeraceae</taxon>
        <taxon>Glomus</taxon>
    </lineage>
</organism>
<dbReference type="STRING" id="658196.A0A397TA07"/>